<protein>
    <submittedName>
        <fullName evidence="3">Glycine/D-amino acid oxidase-like deaminating enzyme</fullName>
    </submittedName>
</protein>
<feature type="domain" description="FAD dependent oxidoreductase" evidence="2">
    <location>
        <begin position="35"/>
        <end position="385"/>
    </location>
</feature>
<dbReference type="PANTHER" id="PTHR13847:SF201">
    <property type="entry name" value="PUTATIBE OXIDOREDUCTASE"/>
    <property type="match status" value="1"/>
</dbReference>
<sequence>MRLTEYRDLRGGQPCWTLADPDPGSSDPLPSQPLDVAIVGAGIMGAMLAERLTRSGRRVALFDRRPPAHGSTAASTALVLWAADVPLTHLAREIGEDEAARRWRRVFRAAASLARRIDADGQGRSRTERPELYLAGSLLDEDGLREEAAMRDRAGLPSRFISAGEVGRRFGIAPRAALLSEASYCVDPVRLTLGLLDRARGRGATLHFPVDVTALEQSAGGVRLAVEGTPGIEAGTVILASGYERPLWHLPSAFSVLSSYAIATPPGSTPLWREHAIIWEAASSYLYARETADGRVVAGGEDEDLTDGDARDALIGEKAGAIRAKLEALLGGRAVDLDCAWAATFGSSPDGLPAIGPAANAPNVWLASGFGGNGVTFAALGAEIIGCALDGTPDPDAECFDPYRFEAETKPA</sequence>
<dbReference type="Gene3D" id="3.50.50.60">
    <property type="entry name" value="FAD/NAD(P)-binding domain"/>
    <property type="match status" value="1"/>
</dbReference>
<reference evidence="3 4" key="1">
    <citation type="submission" date="2019-03" db="EMBL/GenBank/DDBJ databases">
        <title>Genomic Encyclopedia of Type Strains, Phase IV (KMG-IV): sequencing the most valuable type-strain genomes for metagenomic binning, comparative biology and taxonomic classification.</title>
        <authorList>
            <person name="Goeker M."/>
        </authorList>
    </citation>
    <scope>NUCLEOTIDE SEQUENCE [LARGE SCALE GENOMIC DNA]</scope>
    <source>
        <strain evidence="3 4">DSM 25903</strain>
    </source>
</reference>
<dbReference type="RefSeq" id="WP_133771097.1">
    <property type="nucleotide sequence ID" value="NZ_SNZR01000013.1"/>
</dbReference>
<dbReference type="Proteomes" id="UP000295122">
    <property type="component" value="Unassembled WGS sequence"/>
</dbReference>
<organism evidence="3 4">
    <name type="scientific">Enterovirga rhinocerotis</name>
    <dbReference type="NCBI Taxonomy" id="1339210"/>
    <lineage>
        <taxon>Bacteria</taxon>
        <taxon>Pseudomonadati</taxon>
        <taxon>Pseudomonadota</taxon>
        <taxon>Alphaproteobacteria</taxon>
        <taxon>Hyphomicrobiales</taxon>
        <taxon>Methylobacteriaceae</taxon>
        <taxon>Enterovirga</taxon>
    </lineage>
</organism>
<dbReference type="EMBL" id="SNZR01000013">
    <property type="protein sequence ID" value="TDR90022.1"/>
    <property type="molecule type" value="Genomic_DNA"/>
</dbReference>
<name>A0A4R7BXR3_9HYPH</name>
<evidence type="ECO:0000256" key="1">
    <source>
        <dbReference type="ARBA" id="ARBA00023002"/>
    </source>
</evidence>
<dbReference type="Pfam" id="PF01266">
    <property type="entry name" value="DAO"/>
    <property type="match status" value="1"/>
</dbReference>
<dbReference type="Gene3D" id="3.30.9.10">
    <property type="entry name" value="D-Amino Acid Oxidase, subunit A, domain 2"/>
    <property type="match status" value="1"/>
</dbReference>
<gene>
    <name evidence="3" type="ORF">EV668_2860</name>
</gene>
<dbReference type="InterPro" id="IPR036188">
    <property type="entry name" value="FAD/NAD-bd_sf"/>
</dbReference>
<evidence type="ECO:0000259" key="2">
    <source>
        <dbReference type="Pfam" id="PF01266"/>
    </source>
</evidence>
<comment type="caution">
    <text evidence="3">The sequence shown here is derived from an EMBL/GenBank/DDBJ whole genome shotgun (WGS) entry which is preliminary data.</text>
</comment>
<dbReference type="SUPFAM" id="SSF51905">
    <property type="entry name" value="FAD/NAD(P)-binding domain"/>
    <property type="match status" value="1"/>
</dbReference>
<proteinExistence type="predicted"/>
<evidence type="ECO:0000313" key="3">
    <source>
        <dbReference type="EMBL" id="TDR90022.1"/>
    </source>
</evidence>
<dbReference type="GO" id="GO:0016491">
    <property type="term" value="F:oxidoreductase activity"/>
    <property type="evidence" value="ECO:0007669"/>
    <property type="project" value="UniProtKB-KW"/>
</dbReference>
<evidence type="ECO:0000313" key="4">
    <source>
        <dbReference type="Proteomes" id="UP000295122"/>
    </source>
</evidence>
<dbReference type="AlphaFoldDB" id="A0A4R7BXR3"/>
<dbReference type="PANTHER" id="PTHR13847">
    <property type="entry name" value="SARCOSINE DEHYDROGENASE-RELATED"/>
    <property type="match status" value="1"/>
</dbReference>
<dbReference type="GO" id="GO:0005737">
    <property type="term" value="C:cytoplasm"/>
    <property type="evidence" value="ECO:0007669"/>
    <property type="project" value="TreeGrafter"/>
</dbReference>
<dbReference type="InterPro" id="IPR006076">
    <property type="entry name" value="FAD-dep_OxRdtase"/>
</dbReference>
<keyword evidence="1" id="KW-0560">Oxidoreductase</keyword>
<accession>A0A4R7BXR3</accession>
<keyword evidence="4" id="KW-1185">Reference proteome</keyword>
<dbReference type="OrthoDB" id="311718at2"/>